<organism evidence="3 4">
    <name type="scientific">[Myrmecia] bisecta</name>
    <dbReference type="NCBI Taxonomy" id="41462"/>
    <lineage>
        <taxon>Eukaryota</taxon>
        <taxon>Viridiplantae</taxon>
        <taxon>Chlorophyta</taxon>
        <taxon>core chlorophytes</taxon>
        <taxon>Trebouxiophyceae</taxon>
        <taxon>Trebouxiales</taxon>
        <taxon>Trebouxiaceae</taxon>
        <taxon>Myrmecia</taxon>
    </lineage>
</organism>
<name>A0AAW1R8S7_9CHLO</name>
<evidence type="ECO:0000256" key="1">
    <source>
        <dbReference type="SAM" id="MobiDB-lite"/>
    </source>
</evidence>
<feature type="region of interest" description="Disordered" evidence="1">
    <location>
        <begin position="38"/>
        <end position="67"/>
    </location>
</feature>
<evidence type="ECO:0000313" key="4">
    <source>
        <dbReference type="Proteomes" id="UP001489004"/>
    </source>
</evidence>
<dbReference type="InterPro" id="IPR011993">
    <property type="entry name" value="PH-like_dom_sf"/>
</dbReference>
<sequence length="325" mass="33631">MASKAAPKRAYDRHSSAGDLNSAASAISEFEEVRLEEFLEGNSAGSGGDESEWAHGSGSDDNAAKPACLAADSVPRGIVPDSAARPKQDASQSAGGAAGADGFAFDALAPVAVAGDVSYKAFEELDQAAHKAVGLASAAAKDVSVKLLGGASEAKHSLSKLAGDVTSWWASLDLPKPAAAAVEAAPPQTREVHKSSRIQDMFGLGDTEELMESFPCSLLQTFGCRHNAFSQPRQVAIPGKLYITDKNACFAATAASDATSAKVPLADIKGILKKRPMTKGDPESLRMELAEGHWLVLQGFSQSGSGATSHLDEVLALIEHLTEGS</sequence>
<accession>A0AAW1R8S7</accession>
<keyword evidence="4" id="KW-1185">Reference proteome</keyword>
<dbReference type="SMART" id="SM00568">
    <property type="entry name" value="GRAM"/>
    <property type="match status" value="1"/>
</dbReference>
<dbReference type="Gene3D" id="2.30.29.30">
    <property type="entry name" value="Pleckstrin-homology domain (PH domain)/Phosphotyrosine-binding domain (PTB)"/>
    <property type="match status" value="1"/>
</dbReference>
<feature type="domain" description="GRAM" evidence="2">
    <location>
        <begin position="196"/>
        <end position="275"/>
    </location>
</feature>
<evidence type="ECO:0000313" key="3">
    <source>
        <dbReference type="EMBL" id="KAK9829945.1"/>
    </source>
</evidence>
<protein>
    <recommendedName>
        <fullName evidence="2">GRAM domain-containing protein</fullName>
    </recommendedName>
</protein>
<dbReference type="Proteomes" id="UP001489004">
    <property type="component" value="Unassembled WGS sequence"/>
</dbReference>
<dbReference type="AlphaFoldDB" id="A0AAW1R8S7"/>
<reference evidence="3 4" key="1">
    <citation type="journal article" date="2024" name="Nat. Commun.">
        <title>Phylogenomics reveals the evolutionary origins of lichenization in chlorophyte algae.</title>
        <authorList>
            <person name="Puginier C."/>
            <person name="Libourel C."/>
            <person name="Otte J."/>
            <person name="Skaloud P."/>
            <person name="Haon M."/>
            <person name="Grisel S."/>
            <person name="Petersen M."/>
            <person name="Berrin J.G."/>
            <person name="Delaux P.M."/>
            <person name="Dal Grande F."/>
            <person name="Keller J."/>
        </authorList>
    </citation>
    <scope>NUCLEOTIDE SEQUENCE [LARGE SCALE GENOMIC DNA]</scope>
    <source>
        <strain evidence="3 4">SAG 2043</strain>
    </source>
</reference>
<dbReference type="EMBL" id="JALJOR010000001">
    <property type="protein sequence ID" value="KAK9829945.1"/>
    <property type="molecule type" value="Genomic_DNA"/>
</dbReference>
<gene>
    <name evidence="3" type="ORF">WJX72_008797</name>
</gene>
<dbReference type="Pfam" id="PF02893">
    <property type="entry name" value="GRAM"/>
    <property type="match status" value="1"/>
</dbReference>
<dbReference type="InterPro" id="IPR004182">
    <property type="entry name" value="GRAM"/>
</dbReference>
<proteinExistence type="predicted"/>
<comment type="caution">
    <text evidence="3">The sequence shown here is derived from an EMBL/GenBank/DDBJ whole genome shotgun (WGS) entry which is preliminary data.</text>
</comment>
<evidence type="ECO:0000259" key="2">
    <source>
        <dbReference type="SMART" id="SM00568"/>
    </source>
</evidence>
<feature type="region of interest" description="Disordered" evidence="1">
    <location>
        <begin position="1"/>
        <end position="21"/>
    </location>
</feature>